<dbReference type="EMBL" id="CP029463">
    <property type="protein sequence ID" value="AWM14746.1"/>
    <property type="molecule type" value="Genomic_DNA"/>
</dbReference>
<keyword evidence="3" id="KW-1185">Reference proteome</keyword>
<feature type="signal peptide" evidence="1">
    <location>
        <begin position="1"/>
        <end position="18"/>
    </location>
</feature>
<accession>A0A2U8QXW1</accession>
<gene>
    <name evidence="2" type="ORF">DI487_13350</name>
</gene>
<dbReference type="AlphaFoldDB" id="A0A2U8QXW1"/>
<dbReference type="OrthoDB" id="9873803at2"/>
<organism evidence="2 3">
    <name type="scientific">Flavobacterium sediminis</name>
    <dbReference type="NCBI Taxonomy" id="2201181"/>
    <lineage>
        <taxon>Bacteria</taxon>
        <taxon>Pseudomonadati</taxon>
        <taxon>Bacteroidota</taxon>
        <taxon>Flavobacteriia</taxon>
        <taxon>Flavobacteriales</taxon>
        <taxon>Flavobacteriaceae</taxon>
        <taxon>Flavobacterium</taxon>
    </lineage>
</organism>
<evidence type="ECO:0000313" key="3">
    <source>
        <dbReference type="Proteomes" id="UP000245429"/>
    </source>
</evidence>
<dbReference type="KEGG" id="fse:DI487_13350"/>
<proteinExistence type="predicted"/>
<dbReference type="Proteomes" id="UP000245429">
    <property type="component" value="Chromosome"/>
</dbReference>
<name>A0A2U8QXW1_9FLAO</name>
<reference evidence="2 3" key="1">
    <citation type="submission" date="2018-05" db="EMBL/GenBank/DDBJ databases">
        <title>Flavobacterium sp. MEBiC07310.</title>
        <authorList>
            <person name="Baek K."/>
        </authorList>
    </citation>
    <scope>NUCLEOTIDE SEQUENCE [LARGE SCALE GENOMIC DNA]</scope>
    <source>
        <strain evidence="2 3">MEBiC07310</strain>
    </source>
</reference>
<evidence type="ECO:0000256" key="1">
    <source>
        <dbReference type="SAM" id="SignalP"/>
    </source>
</evidence>
<feature type="chain" id="PRO_5016010796" evidence="1">
    <location>
        <begin position="19"/>
        <end position="161"/>
    </location>
</feature>
<sequence>MKKLLLFIAFLCFSTSNAQINNLKELLIASELSLESLTEELQYDGWSIERPTEKFKDNGRKVVGTYSFTFTQKKQLLRRIIIMDTSDGTTFQNTKLIIKDKTLYNLIVKNLPQNGYSLIKKNGNESLYNDGRNAIMLTENYSQKTLGTGVYEISILLNAIE</sequence>
<protein>
    <submittedName>
        <fullName evidence="2">Uncharacterized protein</fullName>
    </submittedName>
</protein>
<keyword evidence="1" id="KW-0732">Signal</keyword>
<evidence type="ECO:0000313" key="2">
    <source>
        <dbReference type="EMBL" id="AWM14746.1"/>
    </source>
</evidence>
<dbReference type="RefSeq" id="WP_109570084.1">
    <property type="nucleotide sequence ID" value="NZ_CP029463.1"/>
</dbReference>